<evidence type="ECO:0000256" key="6">
    <source>
        <dbReference type="ARBA" id="ARBA00023136"/>
    </source>
</evidence>
<dbReference type="InterPro" id="IPR035906">
    <property type="entry name" value="MetI-like_sf"/>
</dbReference>
<evidence type="ECO:0000256" key="5">
    <source>
        <dbReference type="ARBA" id="ARBA00022989"/>
    </source>
</evidence>
<proteinExistence type="inferred from homology"/>
<dbReference type="Gene3D" id="1.10.3720.10">
    <property type="entry name" value="MetI-like"/>
    <property type="match status" value="1"/>
</dbReference>
<protein>
    <submittedName>
        <fullName evidence="9">Putative phosphonates transport system permease protein PhnE(5: uncertain)</fullName>
    </submittedName>
</protein>
<keyword evidence="5 7" id="KW-1133">Transmembrane helix</keyword>
<dbReference type="InterPro" id="IPR000515">
    <property type="entry name" value="MetI-like"/>
</dbReference>
<dbReference type="GO" id="GO:0005886">
    <property type="term" value="C:plasma membrane"/>
    <property type="evidence" value="ECO:0007669"/>
    <property type="project" value="UniProtKB-SubCell"/>
</dbReference>
<organism evidence="9 10">
    <name type="scientific">Peptoclostridium litorale DSM 5388</name>
    <dbReference type="NCBI Taxonomy" id="1121324"/>
    <lineage>
        <taxon>Bacteria</taxon>
        <taxon>Bacillati</taxon>
        <taxon>Bacillota</taxon>
        <taxon>Clostridia</taxon>
        <taxon>Peptostreptococcales</taxon>
        <taxon>Peptoclostridiaceae</taxon>
        <taxon>Peptoclostridium</taxon>
    </lineage>
</organism>
<evidence type="ECO:0000259" key="8">
    <source>
        <dbReference type="PROSITE" id="PS50928"/>
    </source>
</evidence>
<feature type="transmembrane region" description="Helical" evidence="7">
    <location>
        <begin position="15"/>
        <end position="33"/>
    </location>
</feature>
<dbReference type="eggNOG" id="COG3639">
    <property type="taxonomic scope" value="Bacteria"/>
</dbReference>
<evidence type="ECO:0000256" key="7">
    <source>
        <dbReference type="RuleBase" id="RU363032"/>
    </source>
</evidence>
<keyword evidence="6 7" id="KW-0472">Membrane</keyword>
<feature type="transmembrane region" description="Helical" evidence="7">
    <location>
        <begin position="241"/>
        <end position="259"/>
    </location>
</feature>
<dbReference type="PANTHER" id="PTHR30043:SF1">
    <property type="entry name" value="ABC TRANSPORT SYSTEM PERMEASE PROTEIN P69"/>
    <property type="match status" value="1"/>
</dbReference>
<evidence type="ECO:0000313" key="10">
    <source>
        <dbReference type="Proteomes" id="UP000027946"/>
    </source>
</evidence>
<evidence type="ECO:0000313" key="9">
    <source>
        <dbReference type="EMBL" id="KDR95731.1"/>
    </source>
</evidence>
<dbReference type="PANTHER" id="PTHR30043">
    <property type="entry name" value="PHOSPHONATES TRANSPORT SYSTEM PERMEASE PROTEIN"/>
    <property type="match status" value="1"/>
</dbReference>
<dbReference type="SUPFAM" id="SSF161098">
    <property type="entry name" value="MetI-like"/>
    <property type="match status" value="1"/>
</dbReference>
<keyword evidence="3" id="KW-1003">Cell membrane</keyword>
<evidence type="ECO:0000256" key="1">
    <source>
        <dbReference type="ARBA" id="ARBA00004651"/>
    </source>
</evidence>
<dbReference type="GO" id="GO:0055085">
    <property type="term" value="P:transmembrane transport"/>
    <property type="evidence" value="ECO:0007669"/>
    <property type="project" value="InterPro"/>
</dbReference>
<evidence type="ECO:0000256" key="3">
    <source>
        <dbReference type="ARBA" id="ARBA00022475"/>
    </source>
</evidence>
<dbReference type="Proteomes" id="UP000027946">
    <property type="component" value="Unassembled WGS sequence"/>
</dbReference>
<comment type="similarity">
    <text evidence="7">Belongs to the binding-protein-dependent transport system permease family.</text>
</comment>
<dbReference type="STRING" id="1121324.CLIT_10c04580"/>
<dbReference type="Pfam" id="PF00528">
    <property type="entry name" value="BPD_transp_1"/>
    <property type="match status" value="1"/>
</dbReference>
<comment type="caution">
    <text evidence="9">The sequence shown here is derived from an EMBL/GenBank/DDBJ whole genome shotgun (WGS) entry which is preliminary data.</text>
</comment>
<feature type="transmembrane region" description="Helical" evidence="7">
    <location>
        <begin position="68"/>
        <end position="94"/>
    </location>
</feature>
<dbReference type="PROSITE" id="PS50928">
    <property type="entry name" value="ABC_TM1"/>
    <property type="match status" value="1"/>
</dbReference>
<reference evidence="9 10" key="1">
    <citation type="submission" date="2014-03" db="EMBL/GenBank/DDBJ databases">
        <title>Genome sequence of Clostridium litorale W6, DSM 5388.</title>
        <authorList>
            <person name="Poehlein A."/>
            <person name="Jagirdar A."/>
            <person name="Khonsari B."/>
            <person name="Chibani C.M."/>
            <person name="Gutierrez Gutierrez D.A."/>
            <person name="Davydova E."/>
            <person name="Alghaithi H.S."/>
            <person name="Nair K.P."/>
            <person name="Dhamotharan K."/>
            <person name="Chandran L."/>
            <person name="G W."/>
            <person name="Daniel R."/>
        </authorList>
    </citation>
    <scope>NUCLEOTIDE SEQUENCE [LARGE SCALE GENOMIC DNA]</scope>
    <source>
        <strain evidence="9 10">W6</strain>
    </source>
</reference>
<dbReference type="RefSeq" id="WP_038264226.1">
    <property type="nucleotide sequence ID" value="NZ_JJMM01000010.1"/>
</dbReference>
<dbReference type="EMBL" id="JJMM01000010">
    <property type="protein sequence ID" value="KDR95731.1"/>
    <property type="molecule type" value="Genomic_DNA"/>
</dbReference>
<keyword evidence="2 7" id="KW-0813">Transport</keyword>
<evidence type="ECO:0000256" key="4">
    <source>
        <dbReference type="ARBA" id="ARBA00022692"/>
    </source>
</evidence>
<dbReference type="AlphaFoldDB" id="A0A069RFE8"/>
<accession>A0A069RFE8</accession>
<feature type="transmembrane region" description="Helical" evidence="7">
    <location>
        <begin position="130"/>
        <end position="151"/>
    </location>
</feature>
<gene>
    <name evidence="9" type="primary">phnE</name>
    <name evidence="9" type="ORF">CLIT_10c04580</name>
</gene>
<evidence type="ECO:0000256" key="2">
    <source>
        <dbReference type="ARBA" id="ARBA00022448"/>
    </source>
</evidence>
<feature type="domain" description="ABC transmembrane type-1" evidence="8">
    <location>
        <begin position="70"/>
        <end position="259"/>
    </location>
</feature>
<feature type="transmembrane region" description="Helical" evidence="7">
    <location>
        <begin position="211"/>
        <end position="229"/>
    </location>
</feature>
<keyword evidence="4 7" id="KW-0812">Transmembrane</keyword>
<name>A0A069RFE8_PEPLI</name>
<keyword evidence="10" id="KW-1185">Reference proteome</keyword>
<comment type="subcellular location">
    <subcellularLocation>
        <location evidence="1 7">Cell membrane</location>
        <topology evidence="1 7">Multi-pass membrane protein</topology>
    </subcellularLocation>
</comment>
<sequence length="268" mass="29949">MNLTRKSVDMHKKHFLTLFFIILFIWSLFSVRWSSELLHSGGKDIILDVLSSLFRPDMSFETMSLALFSSWITISYAFAGMSIAIAIAFFTGILASGVLASKDSSLAKILSMSFFRGLLGFMRAVHELVWAWLFVAAIGLSPYAAIFALAIPYGGTLGRIFADILNDVPKEPIYALKSSGASNIQLLMYGYLPISAADMLSYTIYRLECSVRSSTIMSFVGLGGLGYQIQLALADLRFERVWTFMFFLIIIVTLIDFWSNAIRERLSV</sequence>